<dbReference type="AlphaFoldDB" id="A0A9W5U1G9"/>
<comment type="caution">
    <text evidence="1">The sequence shown here is derived from an EMBL/GenBank/DDBJ whole genome shotgun (WGS) entry which is preliminary data.</text>
</comment>
<reference evidence="1" key="2">
    <citation type="submission" date="2020-09" db="EMBL/GenBank/DDBJ databases">
        <authorList>
            <person name="Sun Q."/>
            <person name="Zhou Y."/>
        </authorList>
    </citation>
    <scope>NUCLEOTIDE SEQUENCE</scope>
    <source>
        <strain evidence="1">CGMCC 1.15454</strain>
    </source>
</reference>
<reference evidence="1" key="1">
    <citation type="journal article" date="2014" name="Int. J. Syst. Evol. Microbiol.">
        <title>Complete genome sequence of Corynebacterium casei LMG S-19264T (=DSM 44701T), isolated from a smear-ripened cheese.</title>
        <authorList>
            <consortium name="US DOE Joint Genome Institute (JGI-PGF)"/>
            <person name="Walter F."/>
            <person name="Albersmeier A."/>
            <person name="Kalinowski J."/>
            <person name="Ruckert C."/>
        </authorList>
    </citation>
    <scope>NUCLEOTIDE SEQUENCE</scope>
    <source>
        <strain evidence="1">CGMCC 1.15454</strain>
    </source>
</reference>
<proteinExistence type="predicted"/>
<evidence type="ECO:0000313" key="1">
    <source>
        <dbReference type="EMBL" id="GGB61367.1"/>
    </source>
</evidence>
<dbReference type="RefSeq" id="WP_188725878.1">
    <property type="nucleotide sequence ID" value="NZ_BMJD01000065.1"/>
</dbReference>
<gene>
    <name evidence="1" type="ORF">GCM10011409_43280</name>
</gene>
<dbReference type="Proteomes" id="UP000621492">
    <property type="component" value="Unassembled WGS sequence"/>
</dbReference>
<accession>A0A9W5U1G9</accession>
<protein>
    <recommendedName>
        <fullName evidence="3">YqaI-like protein</fullName>
    </recommendedName>
</protein>
<dbReference type="EMBL" id="BMJD01000065">
    <property type="protein sequence ID" value="GGB61367.1"/>
    <property type="molecule type" value="Genomic_DNA"/>
</dbReference>
<evidence type="ECO:0008006" key="3">
    <source>
        <dbReference type="Google" id="ProtNLM"/>
    </source>
</evidence>
<keyword evidence="2" id="KW-1185">Reference proteome</keyword>
<sequence length="71" mass="8024">MNHPLIDQIERTGYPAYSPRREEYKVDPLGNEVHSGDQILVLNDDFFLTETMGAEAIEVLELLGASYEIAK</sequence>
<organism evidence="1 2">
    <name type="scientific">Lentibacillus populi</name>
    <dbReference type="NCBI Taxonomy" id="1827502"/>
    <lineage>
        <taxon>Bacteria</taxon>
        <taxon>Bacillati</taxon>
        <taxon>Bacillota</taxon>
        <taxon>Bacilli</taxon>
        <taxon>Bacillales</taxon>
        <taxon>Bacillaceae</taxon>
        <taxon>Lentibacillus</taxon>
    </lineage>
</organism>
<evidence type="ECO:0000313" key="2">
    <source>
        <dbReference type="Proteomes" id="UP000621492"/>
    </source>
</evidence>
<name>A0A9W5U1G9_9BACI</name>